<dbReference type="EMBL" id="JBBPBN010002641">
    <property type="protein sequence ID" value="KAK8474654.1"/>
    <property type="molecule type" value="Genomic_DNA"/>
</dbReference>
<name>A0ABR1Z7A8_9ROSI</name>
<sequence>MGASESALSASSPNPADRITTISQRSETVDPALEKLEPLRLEEIEDRIKVADVLAIKLLKKTTSYLSGGRLCKRIAAEGPEPRQSSIKPIAVYTSKWTANQSISSELRGKPMN</sequence>
<protein>
    <submittedName>
        <fullName evidence="1">Uncharacterized protein</fullName>
    </submittedName>
</protein>
<comment type="caution">
    <text evidence="1">The sequence shown here is derived from an EMBL/GenBank/DDBJ whole genome shotgun (WGS) entry which is preliminary data.</text>
</comment>
<gene>
    <name evidence="1" type="ORF">V6N11_068309</name>
</gene>
<evidence type="ECO:0000313" key="2">
    <source>
        <dbReference type="Proteomes" id="UP001396334"/>
    </source>
</evidence>
<evidence type="ECO:0000313" key="1">
    <source>
        <dbReference type="EMBL" id="KAK8474654.1"/>
    </source>
</evidence>
<dbReference type="Proteomes" id="UP001396334">
    <property type="component" value="Unassembled WGS sequence"/>
</dbReference>
<accession>A0ABR1Z7A8</accession>
<dbReference type="PANTHER" id="PTHR36409:SF1">
    <property type="entry name" value="BLOC-1-RELATED COMPLEX SUBUNIT 5"/>
    <property type="match status" value="1"/>
</dbReference>
<organism evidence="1 2">
    <name type="scientific">Hibiscus sabdariffa</name>
    <name type="common">roselle</name>
    <dbReference type="NCBI Taxonomy" id="183260"/>
    <lineage>
        <taxon>Eukaryota</taxon>
        <taxon>Viridiplantae</taxon>
        <taxon>Streptophyta</taxon>
        <taxon>Embryophyta</taxon>
        <taxon>Tracheophyta</taxon>
        <taxon>Spermatophyta</taxon>
        <taxon>Magnoliopsida</taxon>
        <taxon>eudicotyledons</taxon>
        <taxon>Gunneridae</taxon>
        <taxon>Pentapetalae</taxon>
        <taxon>rosids</taxon>
        <taxon>malvids</taxon>
        <taxon>Malvales</taxon>
        <taxon>Malvaceae</taxon>
        <taxon>Malvoideae</taxon>
        <taxon>Hibiscus</taxon>
    </lineage>
</organism>
<dbReference type="PANTHER" id="PTHR36409">
    <property type="entry name" value="EXPRESSED PROTEIN"/>
    <property type="match status" value="1"/>
</dbReference>
<reference evidence="1 2" key="1">
    <citation type="journal article" date="2024" name="G3 (Bethesda)">
        <title>Genome assembly of Hibiscus sabdariffa L. provides insights into metabolisms of medicinal natural products.</title>
        <authorList>
            <person name="Kim T."/>
        </authorList>
    </citation>
    <scope>NUCLEOTIDE SEQUENCE [LARGE SCALE GENOMIC DNA]</scope>
    <source>
        <strain evidence="1">TK-2024</strain>
        <tissue evidence="1">Old leaves</tissue>
    </source>
</reference>
<keyword evidence="2" id="KW-1185">Reference proteome</keyword>
<proteinExistence type="predicted"/>